<organism evidence="1 2">
    <name type="scientific">Pseudonocardia humida</name>
    <dbReference type="NCBI Taxonomy" id="2800819"/>
    <lineage>
        <taxon>Bacteria</taxon>
        <taxon>Bacillati</taxon>
        <taxon>Actinomycetota</taxon>
        <taxon>Actinomycetes</taxon>
        <taxon>Pseudonocardiales</taxon>
        <taxon>Pseudonocardiaceae</taxon>
        <taxon>Pseudonocardia</taxon>
    </lineage>
</organism>
<evidence type="ECO:0000313" key="1">
    <source>
        <dbReference type="EMBL" id="MCO1657518.1"/>
    </source>
</evidence>
<sequence>MNVKKIVGLLAIALLIFFVVTQPGTAATSVQNIGDTLRNAAESITTFFARLV</sequence>
<comment type="caution">
    <text evidence="1">The sequence shown here is derived from an EMBL/GenBank/DDBJ whole genome shotgun (WGS) entry which is preliminary data.</text>
</comment>
<dbReference type="EMBL" id="JAGSOV010000043">
    <property type="protein sequence ID" value="MCO1657518.1"/>
    <property type="molecule type" value="Genomic_DNA"/>
</dbReference>
<evidence type="ECO:0008006" key="3">
    <source>
        <dbReference type="Google" id="ProtNLM"/>
    </source>
</evidence>
<keyword evidence="2" id="KW-1185">Reference proteome</keyword>
<accession>A0ABT1A3F3</accession>
<proteinExistence type="predicted"/>
<evidence type="ECO:0000313" key="2">
    <source>
        <dbReference type="Proteomes" id="UP001165283"/>
    </source>
</evidence>
<reference evidence="1" key="1">
    <citation type="submission" date="2021-04" db="EMBL/GenBank/DDBJ databases">
        <title>Pseudonocardia sp. nov., isolated from sandy soil of mangrove forest.</title>
        <authorList>
            <person name="Zan Z."/>
            <person name="Huang R."/>
            <person name="Liu W."/>
        </authorList>
    </citation>
    <scope>NUCLEOTIDE SEQUENCE</scope>
    <source>
        <strain evidence="1">S2-4</strain>
    </source>
</reference>
<gene>
    <name evidence="1" type="ORF">KDL28_20890</name>
</gene>
<dbReference type="RefSeq" id="WP_252441178.1">
    <property type="nucleotide sequence ID" value="NZ_JAGSOV010000043.1"/>
</dbReference>
<name>A0ABT1A3F3_9PSEU</name>
<protein>
    <recommendedName>
        <fullName evidence="3">Small secreted protein</fullName>
    </recommendedName>
</protein>
<dbReference type="Proteomes" id="UP001165283">
    <property type="component" value="Unassembled WGS sequence"/>
</dbReference>